<protein>
    <submittedName>
        <fullName evidence="3">Uncharacterized protein</fullName>
    </submittedName>
</protein>
<evidence type="ECO:0000313" key="3">
    <source>
        <dbReference type="EMBL" id="MFB9949496.1"/>
    </source>
</evidence>
<evidence type="ECO:0000256" key="1">
    <source>
        <dbReference type="SAM" id="MobiDB-lite"/>
    </source>
</evidence>
<name>A0ABV6AFT9_9HYPH</name>
<keyword evidence="4" id="KW-1185">Reference proteome</keyword>
<reference evidence="3 4" key="1">
    <citation type="submission" date="2024-09" db="EMBL/GenBank/DDBJ databases">
        <authorList>
            <person name="Sun Q."/>
            <person name="Mori K."/>
        </authorList>
    </citation>
    <scope>NUCLEOTIDE SEQUENCE [LARGE SCALE GENOMIC DNA]</scope>
    <source>
        <strain evidence="3 4">TBRC 4938</strain>
    </source>
</reference>
<dbReference type="RefSeq" id="WP_377260543.1">
    <property type="nucleotide sequence ID" value="NZ_JBHMAA010000013.1"/>
</dbReference>
<organism evidence="3 4">
    <name type="scientific">Rhizobium puerariae</name>
    <dbReference type="NCBI Taxonomy" id="1585791"/>
    <lineage>
        <taxon>Bacteria</taxon>
        <taxon>Pseudomonadati</taxon>
        <taxon>Pseudomonadota</taxon>
        <taxon>Alphaproteobacteria</taxon>
        <taxon>Hyphomicrobiales</taxon>
        <taxon>Rhizobiaceae</taxon>
        <taxon>Rhizobium/Agrobacterium group</taxon>
        <taxon>Rhizobium</taxon>
    </lineage>
</organism>
<sequence length="67" mass="7453">MNIHRHTHVHHSEIRTENREQPMKPGLWKLLAAAALILLALVAAIEIFGGYNRSLMAPGSPGQTEQE</sequence>
<evidence type="ECO:0000313" key="4">
    <source>
        <dbReference type="Proteomes" id="UP001589692"/>
    </source>
</evidence>
<feature type="region of interest" description="Disordered" evidence="1">
    <location>
        <begin position="1"/>
        <end position="21"/>
    </location>
</feature>
<feature type="compositionally biased region" description="Basic and acidic residues" evidence="1">
    <location>
        <begin position="10"/>
        <end position="21"/>
    </location>
</feature>
<keyword evidence="2" id="KW-0472">Membrane</keyword>
<feature type="transmembrane region" description="Helical" evidence="2">
    <location>
        <begin position="27"/>
        <end position="48"/>
    </location>
</feature>
<proteinExistence type="predicted"/>
<keyword evidence="2" id="KW-0812">Transmembrane</keyword>
<evidence type="ECO:0000256" key="2">
    <source>
        <dbReference type="SAM" id="Phobius"/>
    </source>
</evidence>
<accession>A0ABV6AFT9</accession>
<dbReference type="Proteomes" id="UP001589692">
    <property type="component" value="Unassembled WGS sequence"/>
</dbReference>
<keyword evidence="2" id="KW-1133">Transmembrane helix</keyword>
<dbReference type="EMBL" id="JBHMAA010000013">
    <property type="protein sequence ID" value="MFB9949496.1"/>
    <property type="molecule type" value="Genomic_DNA"/>
</dbReference>
<gene>
    <name evidence="3" type="ORF">ACFFP0_11590</name>
</gene>
<comment type="caution">
    <text evidence="3">The sequence shown here is derived from an EMBL/GenBank/DDBJ whole genome shotgun (WGS) entry which is preliminary data.</text>
</comment>